<evidence type="ECO:0000256" key="3">
    <source>
        <dbReference type="ARBA" id="ARBA00023110"/>
    </source>
</evidence>
<dbReference type="Proteomes" id="UP000469523">
    <property type="component" value="Unassembled WGS sequence"/>
</dbReference>
<gene>
    <name evidence="6" type="ORF">FYJ83_04900</name>
</gene>
<comment type="function">
    <text evidence="1">PPIases accelerate the folding of proteins. It catalyzes the cis-trans isomerization of proline imidic peptide bonds in oligopeptides.</text>
</comment>
<name>A0A6N7XWE5_9FIRM</name>
<keyword evidence="7" id="KW-1185">Reference proteome</keyword>
<keyword evidence="4 6" id="KW-0413">Isomerase</keyword>
<dbReference type="EC" id="5.2.1.8" evidence="2"/>
<dbReference type="PANTHER" id="PTHR45625:SF4">
    <property type="entry name" value="PEPTIDYLPROLYL ISOMERASE DOMAIN AND WD REPEAT-CONTAINING PROTEIN 1"/>
    <property type="match status" value="1"/>
</dbReference>
<dbReference type="RefSeq" id="WP_154439223.1">
    <property type="nucleotide sequence ID" value="NZ_JAHLPJ010000001.1"/>
</dbReference>
<comment type="caution">
    <text evidence="6">The sequence shown here is derived from an EMBL/GenBank/DDBJ whole genome shotgun (WGS) entry which is preliminary data.</text>
</comment>
<dbReference type="SUPFAM" id="SSF50891">
    <property type="entry name" value="Cyclophilin-like"/>
    <property type="match status" value="1"/>
</dbReference>
<evidence type="ECO:0000256" key="2">
    <source>
        <dbReference type="ARBA" id="ARBA00013194"/>
    </source>
</evidence>
<dbReference type="EMBL" id="VUNQ01000007">
    <property type="protein sequence ID" value="MSU00805.1"/>
    <property type="molecule type" value="Genomic_DNA"/>
</dbReference>
<dbReference type="InterPro" id="IPR044666">
    <property type="entry name" value="Cyclophilin_A-like"/>
</dbReference>
<dbReference type="PANTHER" id="PTHR45625">
    <property type="entry name" value="PEPTIDYL-PROLYL CIS-TRANS ISOMERASE-RELATED"/>
    <property type="match status" value="1"/>
</dbReference>
<organism evidence="6 7">
    <name type="scientific">Tissierella pigra</name>
    <dbReference type="NCBI Taxonomy" id="2607614"/>
    <lineage>
        <taxon>Bacteria</taxon>
        <taxon>Bacillati</taxon>
        <taxon>Bacillota</taxon>
        <taxon>Tissierellia</taxon>
        <taxon>Tissierellales</taxon>
        <taxon>Tissierellaceae</taxon>
        <taxon>Tissierella</taxon>
    </lineage>
</organism>
<evidence type="ECO:0000313" key="7">
    <source>
        <dbReference type="Proteomes" id="UP000469523"/>
    </source>
</evidence>
<reference evidence="6 7" key="1">
    <citation type="submission" date="2019-09" db="EMBL/GenBank/DDBJ databases">
        <title>In-depth cultivation of the pig gut microbiome towards novel bacterial diversity and tailored functional studies.</title>
        <authorList>
            <person name="Wylensek D."/>
            <person name="Hitch T.C.A."/>
            <person name="Clavel T."/>
        </authorList>
    </citation>
    <scope>NUCLEOTIDE SEQUENCE [LARGE SCALE GENOMIC DNA]</scope>
    <source>
        <strain evidence="6 7">WCA3-693-APC-4?</strain>
    </source>
</reference>
<proteinExistence type="predicted"/>
<feature type="domain" description="PPIase cyclophilin-type" evidence="5">
    <location>
        <begin position="61"/>
        <end position="239"/>
    </location>
</feature>
<evidence type="ECO:0000313" key="6">
    <source>
        <dbReference type="EMBL" id="MSU00805.1"/>
    </source>
</evidence>
<dbReference type="Pfam" id="PF00160">
    <property type="entry name" value="Pro_isomerase"/>
    <property type="match status" value="1"/>
</dbReference>
<dbReference type="GO" id="GO:0003755">
    <property type="term" value="F:peptidyl-prolyl cis-trans isomerase activity"/>
    <property type="evidence" value="ECO:0007669"/>
    <property type="project" value="UniProtKB-KW"/>
</dbReference>
<keyword evidence="3" id="KW-0697">Rotamase</keyword>
<dbReference type="InterPro" id="IPR029000">
    <property type="entry name" value="Cyclophilin-like_dom_sf"/>
</dbReference>
<dbReference type="AlphaFoldDB" id="A0A6N7XWE5"/>
<evidence type="ECO:0000259" key="5">
    <source>
        <dbReference type="PROSITE" id="PS50072"/>
    </source>
</evidence>
<protein>
    <recommendedName>
        <fullName evidence="2">peptidylprolyl isomerase</fullName>
        <ecNumber evidence="2">5.2.1.8</ecNumber>
    </recommendedName>
</protein>
<dbReference type="PROSITE" id="PS51257">
    <property type="entry name" value="PROKAR_LIPOPROTEIN"/>
    <property type="match status" value="1"/>
</dbReference>
<dbReference type="InterPro" id="IPR002130">
    <property type="entry name" value="Cyclophilin-type_PPIase_dom"/>
</dbReference>
<evidence type="ECO:0000256" key="1">
    <source>
        <dbReference type="ARBA" id="ARBA00002388"/>
    </source>
</evidence>
<evidence type="ECO:0000256" key="4">
    <source>
        <dbReference type="ARBA" id="ARBA00023235"/>
    </source>
</evidence>
<sequence>MKKSIVILTVVIALIISGCKNTDNQEETYMDIKEPEVVNYQSIQCRQIEEALKEEITATIETNYGSVVVSLFPKEAPLMVDNFIKLVEEKYYEDFGLVNVTSVSIGVGKIGEPDYTFKTATGENIPVEINEDFGMIYGSLVAPRRINVEGEESLNTGNFAIIDKDFLTDEEEKELIDMEMTQELREAFQTVGGNIRNHKDITVFGQVIKGMEVIEEIRKLEVGPLNQPNKLIQILSIKISE</sequence>
<dbReference type="PROSITE" id="PS50072">
    <property type="entry name" value="CSA_PPIASE_2"/>
    <property type="match status" value="1"/>
</dbReference>
<accession>A0A6N7XWE5</accession>
<dbReference type="Gene3D" id="2.40.100.10">
    <property type="entry name" value="Cyclophilin-like"/>
    <property type="match status" value="1"/>
</dbReference>